<evidence type="ECO:0000256" key="9">
    <source>
        <dbReference type="ARBA" id="ARBA00022842"/>
    </source>
</evidence>
<evidence type="ECO:0000256" key="4">
    <source>
        <dbReference type="ARBA" id="ARBA00006361"/>
    </source>
</evidence>
<evidence type="ECO:0000256" key="12">
    <source>
        <dbReference type="ARBA" id="ARBA00048363"/>
    </source>
</evidence>
<keyword evidence="8" id="KW-0479">Metal-binding</keyword>
<dbReference type="AlphaFoldDB" id="A0A2K3V0T0"/>
<dbReference type="UniPathway" id="UPA00033">
    <property type="reaction ID" value="UER00028"/>
</dbReference>
<dbReference type="OrthoDB" id="9804858at2"/>
<dbReference type="PANTHER" id="PTHR10277">
    <property type="entry name" value="HOMOCITRATE SYNTHASE-RELATED"/>
    <property type="match status" value="1"/>
</dbReference>
<dbReference type="InterPro" id="IPR054691">
    <property type="entry name" value="LeuA/HCS_post-cat"/>
</dbReference>
<evidence type="ECO:0000256" key="7">
    <source>
        <dbReference type="ARBA" id="ARBA00022679"/>
    </source>
</evidence>
<evidence type="ECO:0000256" key="11">
    <source>
        <dbReference type="ARBA" id="ARBA00023211"/>
    </source>
</evidence>
<dbReference type="NCBIfam" id="TIGR02146">
    <property type="entry name" value="LysS_fung_arch"/>
    <property type="match status" value="1"/>
</dbReference>
<dbReference type="FunFam" id="3.20.20.70:FF:000032">
    <property type="entry name" value="Homocitrate synthase, mitochondrial"/>
    <property type="match status" value="1"/>
</dbReference>
<dbReference type="FunFam" id="1.10.238.260:FF:000004">
    <property type="entry name" value="Homocitrate synthase"/>
    <property type="match status" value="1"/>
</dbReference>
<dbReference type="SUPFAM" id="SSF51569">
    <property type="entry name" value="Aldolase"/>
    <property type="match status" value="1"/>
</dbReference>
<comment type="similarity">
    <text evidence="4">Belongs to the alpha-IPM synthase/homocitrate synthase family. Homocitrate synthase LYS20/LYS21 subfamily.</text>
</comment>
<gene>
    <name evidence="16" type="primary">lysS</name>
    <name evidence="16" type="ORF">CVO96_14450</name>
</gene>
<keyword evidence="17" id="KW-1185">Reference proteome</keyword>
<evidence type="ECO:0000256" key="14">
    <source>
        <dbReference type="RuleBase" id="RU003523"/>
    </source>
</evidence>
<dbReference type="EC" id="2.3.3.14" evidence="5 13"/>
<protein>
    <recommendedName>
        <fullName evidence="5 13">Homocitrate synthase</fullName>
        <ecNumber evidence="5 13">2.3.3.14</ecNumber>
    </recommendedName>
</protein>
<organism evidence="16 17">
    <name type="scientific">Deinococcus koreensis</name>
    <dbReference type="NCBI Taxonomy" id="2054903"/>
    <lineage>
        <taxon>Bacteria</taxon>
        <taxon>Thermotogati</taxon>
        <taxon>Deinococcota</taxon>
        <taxon>Deinococci</taxon>
        <taxon>Deinococcales</taxon>
        <taxon>Deinococcaceae</taxon>
        <taxon>Deinococcus</taxon>
    </lineage>
</organism>
<dbReference type="Pfam" id="PF00682">
    <property type="entry name" value="HMGL-like"/>
    <property type="match status" value="1"/>
</dbReference>
<keyword evidence="10" id="KW-0457">Lysine biosynthesis</keyword>
<name>A0A2K3V0T0_9DEIO</name>
<evidence type="ECO:0000256" key="5">
    <source>
        <dbReference type="ARBA" id="ARBA00012974"/>
    </source>
</evidence>
<accession>A0A2K3V0T0</accession>
<evidence type="ECO:0000256" key="13">
    <source>
        <dbReference type="NCBIfam" id="TIGR02146"/>
    </source>
</evidence>
<evidence type="ECO:0000256" key="8">
    <source>
        <dbReference type="ARBA" id="ARBA00022723"/>
    </source>
</evidence>
<dbReference type="CDD" id="cd07948">
    <property type="entry name" value="DRE_TIM_HCS"/>
    <property type="match status" value="1"/>
</dbReference>
<comment type="caution">
    <text evidence="16">The sequence shown here is derived from an EMBL/GenBank/DDBJ whole genome shotgun (WGS) entry which is preliminary data.</text>
</comment>
<comment type="cofactor">
    <cofactor evidence="2">
        <name>Mg(2+)</name>
        <dbReference type="ChEBI" id="CHEBI:18420"/>
    </cofactor>
</comment>
<dbReference type="GO" id="GO:0046872">
    <property type="term" value="F:metal ion binding"/>
    <property type="evidence" value="ECO:0007669"/>
    <property type="project" value="UniProtKB-KW"/>
</dbReference>
<evidence type="ECO:0000256" key="2">
    <source>
        <dbReference type="ARBA" id="ARBA00001946"/>
    </source>
</evidence>
<dbReference type="InterPro" id="IPR011872">
    <property type="entry name" value="Homocitrate_synth"/>
</dbReference>
<keyword evidence="7 14" id="KW-0808">Transferase</keyword>
<sequence length="395" mass="43487">MTPPLPEAAVNYVPLIPARSWAIIDSTLREGEQFARGNFKTGDKIEIARALDAFGAEFIEVTTPMVSPQTRADIIKLTSLGLKAKFLTHVRCHMDDVQRAVDTGVHGLDLLFGTSSFLREFSHGKDIAGIIDSAQKVISWIKTHHPDLQIRFSAEDTFRSEEADLMAVYRAVSDLGVHRVGLADTVGVATPRQVYTLVREVRKVIHAECGIEFHGHNDTGCAVSNAYEAIEAGATHIDTTILGIGERNGITPLGGFLARMFTFDPQGLVDKYDLERLPELDAMIARMVGLPIPWNNYLTGEFAYNHKAGMHLKAIYLNPGAYEAIPPGAFGVGRRIQAASKVTGKHAIAYKARELGLHYGEDALRRVTDHIKALAEQDELDDAHLEQVLREWVSA</sequence>
<evidence type="ECO:0000313" key="17">
    <source>
        <dbReference type="Proteomes" id="UP000236379"/>
    </source>
</evidence>
<dbReference type="InterPro" id="IPR013785">
    <property type="entry name" value="Aldolase_TIM"/>
</dbReference>
<dbReference type="RefSeq" id="WP_103312829.1">
    <property type="nucleotide sequence ID" value="NZ_PPPD01000001.1"/>
</dbReference>
<proteinExistence type="inferred from homology"/>
<dbReference type="PANTHER" id="PTHR10277:SF48">
    <property type="entry name" value="HOMOCITRATE SYNTHASE, CYTOSOLIC ISOZYME-RELATED"/>
    <property type="match status" value="1"/>
</dbReference>
<keyword evidence="11" id="KW-0464">Manganese</keyword>
<comment type="cofactor">
    <cofactor evidence="1">
        <name>Mn(2+)</name>
        <dbReference type="ChEBI" id="CHEBI:29035"/>
    </cofactor>
</comment>
<evidence type="ECO:0000256" key="1">
    <source>
        <dbReference type="ARBA" id="ARBA00001936"/>
    </source>
</evidence>
<dbReference type="PROSITE" id="PS50991">
    <property type="entry name" value="PYR_CT"/>
    <property type="match status" value="1"/>
</dbReference>
<dbReference type="Gene3D" id="3.20.20.70">
    <property type="entry name" value="Aldolase class I"/>
    <property type="match status" value="1"/>
</dbReference>
<reference evidence="16 17" key="1">
    <citation type="submission" date="2018-01" db="EMBL/GenBank/DDBJ databases">
        <title>Deinococcus koreensis sp. nov., a radiation-resistant bacterium isolated from river water.</title>
        <authorList>
            <person name="Choi A."/>
        </authorList>
    </citation>
    <scope>NUCLEOTIDE SEQUENCE [LARGE SCALE GENOMIC DNA]</scope>
    <source>
        <strain evidence="16 17">SJW1-2</strain>
    </source>
</reference>
<dbReference type="GO" id="GO:0004410">
    <property type="term" value="F:homocitrate synthase activity"/>
    <property type="evidence" value="ECO:0007669"/>
    <property type="project" value="UniProtKB-EC"/>
</dbReference>
<dbReference type="PROSITE" id="PS00815">
    <property type="entry name" value="AIPM_HOMOCIT_SYNTH_1"/>
    <property type="match status" value="1"/>
</dbReference>
<evidence type="ECO:0000256" key="3">
    <source>
        <dbReference type="ARBA" id="ARBA00004755"/>
    </source>
</evidence>
<dbReference type="InterPro" id="IPR000891">
    <property type="entry name" value="PYR_CT"/>
</dbReference>
<dbReference type="InterPro" id="IPR050073">
    <property type="entry name" value="2-IPM_HCS-like"/>
</dbReference>
<evidence type="ECO:0000256" key="10">
    <source>
        <dbReference type="ARBA" id="ARBA00023154"/>
    </source>
</evidence>
<comment type="pathway">
    <text evidence="3">Amino-acid biosynthesis; L-lysine biosynthesis via AAA pathway; L-alpha-aminoadipate from 2-oxoglutarate: step 1/5.</text>
</comment>
<dbReference type="EMBL" id="PPPD01000001">
    <property type="protein sequence ID" value="PNY82395.1"/>
    <property type="molecule type" value="Genomic_DNA"/>
</dbReference>
<comment type="catalytic activity">
    <reaction evidence="12">
        <text>acetyl-CoA + 2-oxoglutarate + H2O = (2R)-homocitrate + CoA + H(+)</text>
        <dbReference type="Rhea" id="RHEA:12929"/>
        <dbReference type="ChEBI" id="CHEBI:15377"/>
        <dbReference type="ChEBI" id="CHEBI:15378"/>
        <dbReference type="ChEBI" id="CHEBI:16810"/>
        <dbReference type="ChEBI" id="CHEBI:57287"/>
        <dbReference type="ChEBI" id="CHEBI:57288"/>
        <dbReference type="ChEBI" id="CHEBI:58884"/>
        <dbReference type="EC" id="2.3.3.14"/>
    </reaction>
    <physiologicalReaction direction="left-to-right" evidence="12">
        <dbReference type="Rhea" id="RHEA:12930"/>
    </physiologicalReaction>
</comment>
<evidence type="ECO:0000256" key="6">
    <source>
        <dbReference type="ARBA" id="ARBA00022605"/>
    </source>
</evidence>
<keyword evidence="9" id="KW-0460">Magnesium</keyword>
<dbReference type="InterPro" id="IPR048253">
    <property type="entry name" value="DRE_TIM_HCS_fun_bact"/>
</dbReference>
<evidence type="ECO:0000313" key="16">
    <source>
        <dbReference type="EMBL" id="PNY82395.1"/>
    </source>
</evidence>
<dbReference type="PROSITE" id="PS00816">
    <property type="entry name" value="AIPM_HOMOCIT_SYNTH_2"/>
    <property type="match status" value="1"/>
</dbReference>
<dbReference type="GO" id="GO:0019878">
    <property type="term" value="P:lysine biosynthetic process via aminoadipic acid"/>
    <property type="evidence" value="ECO:0007669"/>
    <property type="project" value="UniProtKB-UniPathway"/>
</dbReference>
<feature type="domain" description="Pyruvate carboxyltransferase" evidence="15">
    <location>
        <begin position="21"/>
        <end position="278"/>
    </location>
</feature>
<keyword evidence="6" id="KW-0028">Amino-acid biosynthesis</keyword>
<dbReference type="Proteomes" id="UP000236379">
    <property type="component" value="Unassembled WGS sequence"/>
</dbReference>
<evidence type="ECO:0000259" key="15">
    <source>
        <dbReference type="PROSITE" id="PS50991"/>
    </source>
</evidence>
<dbReference type="Pfam" id="PF22617">
    <property type="entry name" value="HCS_D2"/>
    <property type="match status" value="1"/>
</dbReference>
<dbReference type="Gene3D" id="1.10.238.260">
    <property type="match status" value="1"/>
</dbReference>
<dbReference type="InterPro" id="IPR002034">
    <property type="entry name" value="AIPM/Hcit_synth_CS"/>
</dbReference>